<gene>
    <name evidence="2" type="ORF">SAMN06265218_105157</name>
</gene>
<dbReference type="AlphaFoldDB" id="A0A521C8X7"/>
<organism evidence="2 3">
    <name type="scientific">Fodinibius sediminis</name>
    <dbReference type="NCBI Taxonomy" id="1214077"/>
    <lineage>
        <taxon>Bacteria</taxon>
        <taxon>Pseudomonadati</taxon>
        <taxon>Balneolota</taxon>
        <taxon>Balneolia</taxon>
        <taxon>Balneolales</taxon>
        <taxon>Balneolaceae</taxon>
        <taxon>Fodinibius</taxon>
    </lineage>
</organism>
<dbReference type="RefSeq" id="WP_142713909.1">
    <property type="nucleotide sequence ID" value="NZ_FXTH01000005.1"/>
</dbReference>
<keyword evidence="1" id="KW-0472">Membrane</keyword>
<dbReference type="Proteomes" id="UP000317593">
    <property type="component" value="Unassembled WGS sequence"/>
</dbReference>
<dbReference type="EMBL" id="FXTH01000005">
    <property type="protein sequence ID" value="SMO55899.1"/>
    <property type="molecule type" value="Genomic_DNA"/>
</dbReference>
<dbReference type="SUPFAM" id="SSF46689">
    <property type="entry name" value="Homeodomain-like"/>
    <property type="match status" value="1"/>
</dbReference>
<proteinExistence type="predicted"/>
<reference evidence="2 3" key="1">
    <citation type="submission" date="2017-05" db="EMBL/GenBank/DDBJ databases">
        <authorList>
            <person name="Varghese N."/>
            <person name="Submissions S."/>
        </authorList>
    </citation>
    <scope>NUCLEOTIDE SEQUENCE [LARGE SCALE GENOMIC DNA]</scope>
    <source>
        <strain evidence="2 3">DSM 21194</strain>
    </source>
</reference>
<feature type="transmembrane region" description="Helical" evidence="1">
    <location>
        <begin position="101"/>
        <end position="120"/>
    </location>
</feature>
<evidence type="ECO:0000313" key="3">
    <source>
        <dbReference type="Proteomes" id="UP000317593"/>
    </source>
</evidence>
<protein>
    <recommendedName>
        <fullName evidence="4">Transposase</fullName>
    </recommendedName>
</protein>
<keyword evidence="3" id="KW-1185">Reference proteome</keyword>
<dbReference type="InterPro" id="IPR009057">
    <property type="entry name" value="Homeodomain-like_sf"/>
</dbReference>
<evidence type="ECO:0000256" key="1">
    <source>
        <dbReference type="SAM" id="Phobius"/>
    </source>
</evidence>
<evidence type="ECO:0008006" key="4">
    <source>
        <dbReference type="Google" id="ProtNLM"/>
    </source>
</evidence>
<keyword evidence="1" id="KW-1133">Transmembrane helix</keyword>
<keyword evidence="1" id="KW-0812">Transmembrane</keyword>
<sequence>MTSEEKNYTPEFKKEVAQKALDQSKQNLESLSKEYDVPVSIILMWATELEKGGEDVFQKAAEASGQTEKESENVELDVSDEEVASSLEHGVMFDHLNYKRLIFWSVLGIILVLVFVQALFEMYQTNKSSLQNRVSAQSGEYYQANELKKEAEEKLSTFGVINLEEGTYRMPIDSVISEMAVDAE</sequence>
<dbReference type="OrthoDB" id="1524226at2"/>
<name>A0A521C8X7_9BACT</name>
<accession>A0A521C8X7</accession>
<evidence type="ECO:0000313" key="2">
    <source>
        <dbReference type="EMBL" id="SMO55899.1"/>
    </source>
</evidence>